<proteinExistence type="inferred from homology"/>
<feature type="binding site" evidence="10">
    <location>
        <position position="203"/>
    </location>
    <ligand>
        <name>substrate</name>
    </ligand>
</feature>
<feature type="binding site" evidence="11">
    <location>
        <position position="320"/>
    </location>
    <ligand>
        <name>NAD(+)</name>
        <dbReference type="ChEBI" id="CHEBI:57540"/>
    </ligand>
</feature>
<dbReference type="GO" id="GO:0003979">
    <property type="term" value="F:UDP-glucose 6-dehydrogenase activity"/>
    <property type="evidence" value="ECO:0007669"/>
    <property type="project" value="UniProtKB-EC"/>
</dbReference>
<dbReference type="InterPro" id="IPR001732">
    <property type="entry name" value="UDP-Glc/GDP-Man_DH_N"/>
</dbReference>
<feature type="binding site" evidence="10">
    <location>
        <begin position="142"/>
        <end position="145"/>
    </location>
    <ligand>
        <name>substrate</name>
    </ligand>
</feature>
<evidence type="ECO:0000256" key="1">
    <source>
        <dbReference type="ARBA" id="ARBA00004701"/>
    </source>
</evidence>
<dbReference type="PIRSF" id="PIRSF000124">
    <property type="entry name" value="UDPglc_GDPman_dh"/>
    <property type="match status" value="1"/>
</dbReference>
<dbReference type="SUPFAM" id="SSF51735">
    <property type="entry name" value="NAD(P)-binding Rossmann-fold domains"/>
    <property type="match status" value="1"/>
</dbReference>
<dbReference type="PANTHER" id="PTHR43750">
    <property type="entry name" value="UDP-GLUCOSE 6-DEHYDROGENASE TUAD"/>
    <property type="match status" value="1"/>
</dbReference>
<dbReference type="GO" id="GO:0051287">
    <property type="term" value="F:NAD binding"/>
    <property type="evidence" value="ECO:0007669"/>
    <property type="project" value="InterPro"/>
</dbReference>
<dbReference type="SMART" id="SM00984">
    <property type="entry name" value="UDPG_MGDP_dh_C"/>
    <property type="match status" value="1"/>
</dbReference>
<dbReference type="Gene3D" id="1.10.1040.10">
    <property type="entry name" value="N-(1-d-carboxylethyl)-l-norvaline Dehydrogenase, domain 2"/>
    <property type="match status" value="1"/>
</dbReference>
<evidence type="ECO:0000256" key="2">
    <source>
        <dbReference type="ARBA" id="ARBA00006601"/>
    </source>
</evidence>
<dbReference type="EMBL" id="DVIQ01000091">
    <property type="protein sequence ID" value="HIS32628.1"/>
    <property type="molecule type" value="Genomic_DNA"/>
</dbReference>
<feature type="binding site" evidence="11">
    <location>
        <position position="29"/>
    </location>
    <ligand>
        <name>NAD(+)</name>
        <dbReference type="ChEBI" id="CHEBI:57540"/>
    </ligand>
</feature>
<dbReference type="Pfam" id="PF00984">
    <property type="entry name" value="UDPG_MGDP_dh"/>
    <property type="match status" value="1"/>
</dbReference>
<evidence type="ECO:0000256" key="7">
    <source>
        <dbReference type="ARBA" id="ARBA00047473"/>
    </source>
</evidence>
<dbReference type="Gene3D" id="3.40.50.720">
    <property type="entry name" value="NAD(P)-binding Rossmann-like Domain"/>
    <property type="match status" value="2"/>
</dbReference>
<dbReference type="InterPro" id="IPR028357">
    <property type="entry name" value="UDPglc_DH_bac"/>
</dbReference>
<dbReference type="SUPFAM" id="SSF52413">
    <property type="entry name" value="UDP-glucose/GDP-mannose dehydrogenase C-terminal domain"/>
    <property type="match status" value="1"/>
</dbReference>
<evidence type="ECO:0000256" key="5">
    <source>
        <dbReference type="ARBA" id="ARBA00023002"/>
    </source>
</evidence>
<dbReference type="AlphaFoldDB" id="A0A9D1JLC4"/>
<comment type="catalytic activity">
    <reaction evidence="7 8">
        <text>UDP-alpha-D-glucose + 2 NAD(+) + H2O = UDP-alpha-D-glucuronate + 2 NADH + 3 H(+)</text>
        <dbReference type="Rhea" id="RHEA:23596"/>
        <dbReference type="ChEBI" id="CHEBI:15377"/>
        <dbReference type="ChEBI" id="CHEBI:15378"/>
        <dbReference type="ChEBI" id="CHEBI:57540"/>
        <dbReference type="ChEBI" id="CHEBI:57945"/>
        <dbReference type="ChEBI" id="CHEBI:58052"/>
        <dbReference type="ChEBI" id="CHEBI:58885"/>
        <dbReference type="EC" id="1.1.1.22"/>
    </reaction>
</comment>
<dbReference type="InterPro" id="IPR013328">
    <property type="entry name" value="6PGD_dom2"/>
</dbReference>
<dbReference type="InterPro" id="IPR036220">
    <property type="entry name" value="UDP-Glc/GDP-Man_DH_C_sf"/>
</dbReference>
<comment type="caution">
    <text evidence="13">The sequence shown here is derived from an EMBL/GenBank/DDBJ whole genome shotgun (WGS) entry which is preliminary data.</text>
</comment>
<dbReference type="Pfam" id="PF03721">
    <property type="entry name" value="UDPG_MGDP_dh_N"/>
    <property type="match status" value="1"/>
</dbReference>
<dbReference type="FunFam" id="3.40.50.720:FF:000297">
    <property type="entry name" value="UDP-glucose 6-dehydrogenase"/>
    <property type="match status" value="1"/>
</dbReference>
<feature type="binding site" evidence="10">
    <location>
        <position position="313"/>
    </location>
    <ligand>
        <name>substrate</name>
    </ligand>
</feature>
<dbReference type="GO" id="GO:0000271">
    <property type="term" value="P:polysaccharide biosynthetic process"/>
    <property type="evidence" value="ECO:0007669"/>
    <property type="project" value="InterPro"/>
</dbReference>
<evidence type="ECO:0000259" key="12">
    <source>
        <dbReference type="SMART" id="SM00984"/>
    </source>
</evidence>
<dbReference type="NCBIfam" id="TIGR03026">
    <property type="entry name" value="NDP-sugDHase"/>
    <property type="match status" value="1"/>
</dbReference>
<feature type="active site" description="Nucleophile" evidence="9">
    <location>
        <position position="259"/>
    </location>
</feature>
<evidence type="ECO:0000256" key="8">
    <source>
        <dbReference type="PIRNR" id="PIRNR000124"/>
    </source>
</evidence>
<feature type="binding site" evidence="10">
    <location>
        <position position="256"/>
    </location>
    <ligand>
        <name>substrate</name>
    </ligand>
</feature>
<name>A0A9D1JLC4_9FIRM</name>
<sequence>MKIAVAGTGYVGLSNAILLAQHNEVKAVDIIQEKVDMINAKKSPIVDKEIQEYLEKKPLNLTATTDGAAAYKDADYIIISTPTNYDPKKNYFDTSSVEAVIELVLKTNPQAIMVIKSTVPVGYTLSVREKYHTDNIIFSPEFLREGRALYDNLYPSRVIVGAPLDDERLVERAHTFAELLKGGAIKEDIPTLFTNPTEAEAVKLFANTYLAMRVAFFNELDTYAEVRGLNTKQIIEGIGLDPRIGNHYNNPSFGYGGYCLPKDTKQLLANYHDVPNNIMGAIVEANRTRKDFIAERILERNPKVVGIYRLTMKANSDNFRQSSIQGVMKRIKAKGVEVVVYEPTMKEESFFNSRVIRDLEEFKKTCDVIVANRYSDEIADVLDKVYTRDLYFRD</sequence>
<dbReference type="InterPro" id="IPR014027">
    <property type="entry name" value="UDP-Glc/GDP-Man_DH_C"/>
</dbReference>
<feature type="binding site" evidence="11">
    <location>
        <position position="118"/>
    </location>
    <ligand>
        <name>NAD(+)</name>
        <dbReference type="ChEBI" id="CHEBI:57540"/>
    </ligand>
</feature>
<accession>A0A9D1JLC4</accession>
<evidence type="ECO:0000256" key="4">
    <source>
        <dbReference type="ARBA" id="ARBA00015132"/>
    </source>
</evidence>
<gene>
    <name evidence="13" type="ORF">IAB44_13960</name>
</gene>
<dbReference type="PANTHER" id="PTHR43750:SF2">
    <property type="entry name" value="UDP-GLUCOSE 6-DEHYDROGENASE"/>
    <property type="match status" value="1"/>
</dbReference>
<evidence type="ECO:0000313" key="13">
    <source>
        <dbReference type="EMBL" id="HIS32628.1"/>
    </source>
</evidence>
<dbReference type="InterPro" id="IPR036291">
    <property type="entry name" value="NAD(P)-bd_dom_sf"/>
</dbReference>
<feature type="binding site" evidence="10">
    <location>
        <position position="312"/>
    </location>
    <ligand>
        <name>substrate</name>
    </ligand>
</feature>
<evidence type="ECO:0000256" key="11">
    <source>
        <dbReference type="PIRSR" id="PIRSR500134-3"/>
    </source>
</evidence>
<dbReference type="PIRSF" id="PIRSF500134">
    <property type="entry name" value="UDPglc_DH_bac"/>
    <property type="match status" value="1"/>
</dbReference>
<evidence type="ECO:0000256" key="10">
    <source>
        <dbReference type="PIRSR" id="PIRSR500134-2"/>
    </source>
</evidence>
<feature type="binding site" evidence="10">
    <location>
        <begin position="248"/>
        <end position="252"/>
    </location>
    <ligand>
        <name>substrate</name>
    </ligand>
</feature>
<feature type="binding site" evidence="11">
    <location>
        <position position="83"/>
    </location>
    <ligand>
        <name>NAD(+)</name>
        <dbReference type="ChEBI" id="CHEBI:57540"/>
    </ligand>
</feature>
<keyword evidence="5 8" id="KW-0560">Oxidoreductase</keyword>
<dbReference type="SUPFAM" id="SSF48179">
    <property type="entry name" value="6-phosphogluconate dehydrogenase C-terminal domain-like"/>
    <property type="match status" value="1"/>
</dbReference>
<keyword evidence="6 8" id="KW-0520">NAD</keyword>
<protein>
    <recommendedName>
        <fullName evidence="4 8">UDP-glucose 6-dehydrogenase</fullName>
        <ecNumber evidence="3 8">1.1.1.22</ecNumber>
    </recommendedName>
</protein>
<dbReference type="Pfam" id="PF03720">
    <property type="entry name" value="UDPG_MGDP_dh_C"/>
    <property type="match status" value="1"/>
</dbReference>
<evidence type="ECO:0000256" key="9">
    <source>
        <dbReference type="PIRSR" id="PIRSR500134-1"/>
    </source>
</evidence>
<dbReference type="InterPro" id="IPR014026">
    <property type="entry name" value="UDP-Glc/GDP-Man_DH_dimer"/>
</dbReference>
<reference evidence="13" key="2">
    <citation type="journal article" date="2021" name="PeerJ">
        <title>Extensive microbial diversity within the chicken gut microbiome revealed by metagenomics and culture.</title>
        <authorList>
            <person name="Gilroy R."/>
            <person name="Ravi A."/>
            <person name="Getino M."/>
            <person name="Pursley I."/>
            <person name="Horton D.L."/>
            <person name="Alikhan N.F."/>
            <person name="Baker D."/>
            <person name="Gharbi K."/>
            <person name="Hall N."/>
            <person name="Watson M."/>
            <person name="Adriaenssens E.M."/>
            <person name="Foster-Nyarko E."/>
            <person name="Jarju S."/>
            <person name="Secka A."/>
            <person name="Antonio M."/>
            <person name="Oren A."/>
            <person name="Chaudhuri R.R."/>
            <person name="La Ragione R."/>
            <person name="Hildebrand F."/>
            <person name="Pallen M.J."/>
        </authorList>
    </citation>
    <scope>NUCLEOTIDE SEQUENCE</scope>
    <source>
        <strain evidence="13">CHK190-19873</strain>
    </source>
</reference>
<dbReference type="EC" id="1.1.1.22" evidence="3 8"/>
<feature type="binding site" evidence="11">
    <location>
        <position position="262"/>
    </location>
    <ligand>
        <name>NAD(+)</name>
        <dbReference type="ChEBI" id="CHEBI:57540"/>
    </ligand>
</feature>
<comment type="pathway">
    <text evidence="1">Nucleotide-sugar biosynthesis; UDP-alpha-D-glucuronate biosynthesis; UDP-alpha-D-glucuronate from UDP-alpha-D-glucose: step 1/1.</text>
</comment>
<dbReference type="Proteomes" id="UP000823935">
    <property type="component" value="Unassembled WGS sequence"/>
</dbReference>
<feature type="domain" description="UDP-glucose/GDP-mannose dehydrogenase C-terminal" evidence="12">
    <location>
        <begin position="306"/>
        <end position="393"/>
    </location>
</feature>
<feature type="binding site" evidence="11">
    <location>
        <position position="145"/>
    </location>
    <ligand>
        <name>NAD(+)</name>
        <dbReference type="ChEBI" id="CHEBI:57540"/>
    </ligand>
</feature>
<reference evidence="13" key="1">
    <citation type="submission" date="2020-10" db="EMBL/GenBank/DDBJ databases">
        <authorList>
            <person name="Gilroy R."/>
        </authorList>
    </citation>
    <scope>NUCLEOTIDE SEQUENCE</scope>
    <source>
        <strain evidence="13">CHK190-19873</strain>
    </source>
</reference>
<evidence type="ECO:0000256" key="6">
    <source>
        <dbReference type="ARBA" id="ARBA00023027"/>
    </source>
</evidence>
<evidence type="ECO:0000313" key="14">
    <source>
        <dbReference type="Proteomes" id="UP000823935"/>
    </source>
</evidence>
<organism evidence="13 14">
    <name type="scientific">Candidatus Limivivens intestinipullorum</name>
    <dbReference type="NCBI Taxonomy" id="2840858"/>
    <lineage>
        <taxon>Bacteria</taxon>
        <taxon>Bacillati</taxon>
        <taxon>Bacillota</taxon>
        <taxon>Clostridia</taxon>
        <taxon>Lachnospirales</taxon>
        <taxon>Lachnospiraceae</taxon>
        <taxon>Lachnospiraceae incertae sedis</taxon>
        <taxon>Candidatus Limivivens</taxon>
    </lineage>
</organism>
<feature type="binding site" evidence="11">
    <location>
        <position position="34"/>
    </location>
    <ligand>
        <name>NAD(+)</name>
        <dbReference type="ChEBI" id="CHEBI:57540"/>
    </ligand>
</feature>
<dbReference type="InterPro" id="IPR017476">
    <property type="entry name" value="UDP-Glc/GDP-Man"/>
</dbReference>
<evidence type="ECO:0000256" key="3">
    <source>
        <dbReference type="ARBA" id="ARBA00012954"/>
    </source>
</evidence>
<dbReference type="InterPro" id="IPR008927">
    <property type="entry name" value="6-PGluconate_DH-like_C_sf"/>
</dbReference>
<comment type="similarity">
    <text evidence="2 8">Belongs to the UDP-glucose/GDP-mannose dehydrogenase family.</text>
</comment>